<dbReference type="Pfam" id="PF16220">
    <property type="entry name" value="DUF4880"/>
    <property type="match status" value="1"/>
</dbReference>
<dbReference type="AlphaFoldDB" id="A0AAW5A203"/>
<evidence type="ECO:0000259" key="2">
    <source>
        <dbReference type="Pfam" id="PF16220"/>
    </source>
</evidence>
<proteinExistence type="predicted"/>
<dbReference type="InterPro" id="IPR032623">
    <property type="entry name" value="FecR_N"/>
</dbReference>
<keyword evidence="4" id="KW-1185">Reference proteome</keyword>
<gene>
    <name evidence="3" type="ORF">GIW75_03790</name>
</gene>
<name>A0AAW5A203_9PSED</name>
<feature type="domain" description="FecR protein" evidence="1">
    <location>
        <begin position="110"/>
        <end position="201"/>
    </location>
</feature>
<dbReference type="Proteomes" id="UP000814172">
    <property type="component" value="Unassembled WGS sequence"/>
</dbReference>
<evidence type="ECO:0000313" key="4">
    <source>
        <dbReference type="Proteomes" id="UP000814172"/>
    </source>
</evidence>
<evidence type="ECO:0000313" key="3">
    <source>
        <dbReference type="EMBL" id="MCF5056100.1"/>
    </source>
</evidence>
<organism evidence="3 4">
    <name type="scientific">Pseudomonas proteolytica</name>
    <dbReference type="NCBI Taxonomy" id="219574"/>
    <lineage>
        <taxon>Bacteria</taxon>
        <taxon>Pseudomonadati</taxon>
        <taxon>Pseudomonadota</taxon>
        <taxon>Gammaproteobacteria</taxon>
        <taxon>Pseudomonadales</taxon>
        <taxon>Pseudomonadaceae</taxon>
        <taxon>Pseudomonas</taxon>
    </lineage>
</organism>
<reference evidence="3 4" key="1">
    <citation type="submission" date="2019-11" db="EMBL/GenBank/DDBJ databases">
        <title>Epiphytic Pseudomonas syringae from cherry orchards.</title>
        <authorList>
            <person name="Hulin M.T."/>
        </authorList>
    </citation>
    <scope>NUCLEOTIDE SEQUENCE [LARGE SCALE GENOMIC DNA]</scope>
    <source>
        <strain evidence="3 4">PA-6-9F</strain>
    </source>
</reference>
<dbReference type="GO" id="GO:0016989">
    <property type="term" value="F:sigma factor antagonist activity"/>
    <property type="evidence" value="ECO:0007669"/>
    <property type="project" value="TreeGrafter"/>
</dbReference>
<dbReference type="PIRSF" id="PIRSF018266">
    <property type="entry name" value="FecR"/>
    <property type="match status" value="1"/>
</dbReference>
<sequence length="315" mass="34512">MSTALDIQTLEAAATWYVQLKGTNPCDAERQAWRTWLQASPEHARAWARVEKLHSQWAGLPADVSLTTLAGGRARRREVLKILAVLLAVGGGGWLATETVPYQALMANQRTATGQRRHVRLSDGSQVDLNTDSAMDIVFSGQLRSIRLHRGEILVRTASDVLGRPFVVQTPQGTVRALGTRFTVRCGPGRTDVCVIEQAVELRPLDNPVQVVRLDAGQQSGFNRQQVGPITPAPAGAGAWSQGMLTVVDWRLADFLAELGRYRAGVLRCAPAIADLRLSGAFRIDDTDTVLENLRQSLAVNVRYVTRYWVTVEPA</sequence>
<accession>A0AAW5A203</accession>
<feature type="domain" description="FecR N-terminal" evidence="2">
    <location>
        <begin position="11"/>
        <end position="53"/>
    </location>
</feature>
<comment type="caution">
    <text evidence="3">The sequence shown here is derived from an EMBL/GenBank/DDBJ whole genome shotgun (WGS) entry which is preliminary data.</text>
</comment>
<dbReference type="InterPro" id="IPR006860">
    <property type="entry name" value="FecR"/>
</dbReference>
<evidence type="ECO:0000259" key="1">
    <source>
        <dbReference type="Pfam" id="PF04773"/>
    </source>
</evidence>
<protein>
    <submittedName>
        <fullName evidence="3">DUF4880 domain-containing protein</fullName>
    </submittedName>
</protein>
<dbReference type="PANTHER" id="PTHR30273">
    <property type="entry name" value="PERIPLASMIC SIGNAL SENSOR AND SIGMA FACTOR ACTIVATOR FECR-RELATED"/>
    <property type="match status" value="1"/>
</dbReference>
<dbReference type="Pfam" id="PF04773">
    <property type="entry name" value="FecR"/>
    <property type="match status" value="1"/>
</dbReference>
<dbReference type="Gene3D" id="2.60.120.1440">
    <property type="match status" value="1"/>
</dbReference>
<dbReference type="InterPro" id="IPR012373">
    <property type="entry name" value="Ferrdict_sens_TM"/>
</dbReference>
<dbReference type="EMBL" id="WKEW01000007">
    <property type="protein sequence ID" value="MCF5056100.1"/>
    <property type="molecule type" value="Genomic_DNA"/>
</dbReference>
<dbReference type="PANTHER" id="PTHR30273:SF2">
    <property type="entry name" value="PROTEIN FECR"/>
    <property type="match status" value="1"/>
</dbReference>
<dbReference type="RefSeq" id="WP_104911589.1">
    <property type="nucleotide sequence ID" value="NZ_WKEB01000012.1"/>
</dbReference>